<evidence type="ECO:0008006" key="4">
    <source>
        <dbReference type="Google" id="ProtNLM"/>
    </source>
</evidence>
<dbReference type="RefSeq" id="WP_109316268.1">
    <property type="nucleotide sequence ID" value="NZ_FOSK01000001.1"/>
</dbReference>
<feature type="transmembrane region" description="Helical" evidence="1">
    <location>
        <begin position="167"/>
        <end position="186"/>
    </location>
</feature>
<dbReference type="EMBL" id="FOSK01000001">
    <property type="protein sequence ID" value="SFK00115.1"/>
    <property type="molecule type" value="Genomic_DNA"/>
</dbReference>
<keyword evidence="1" id="KW-0812">Transmembrane</keyword>
<reference evidence="2 3" key="1">
    <citation type="submission" date="2016-10" db="EMBL/GenBank/DDBJ databases">
        <authorList>
            <person name="Varghese N."/>
            <person name="Submissions S."/>
        </authorList>
    </citation>
    <scope>NUCLEOTIDE SEQUENCE [LARGE SCALE GENOMIC DNA]</scope>
    <source>
        <strain evidence="2 3">DSM 16392</strain>
    </source>
</reference>
<gene>
    <name evidence="2" type="ORF">SAMN04488518_101695</name>
</gene>
<comment type="caution">
    <text evidence="2">The sequence shown here is derived from an EMBL/GenBank/DDBJ whole genome shotgun (WGS) entry which is preliminary data.</text>
</comment>
<protein>
    <recommendedName>
        <fullName evidence="4">CAAX amino terminal protease self-immunity</fullName>
    </recommendedName>
</protein>
<accession>A0A1I3VY26</accession>
<dbReference type="Proteomes" id="UP000199598">
    <property type="component" value="Unassembled WGS sequence"/>
</dbReference>
<evidence type="ECO:0000313" key="2">
    <source>
        <dbReference type="EMBL" id="SFK00115.1"/>
    </source>
</evidence>
<evidence type="ECO:0000313" key="3">
    <source>
        <dbReference type="Proteomes" id="UP000199598"/>
    </source>
</evidence>
<feature type="transmembrane region" description="Helical" evidence="1">
    <location>
        <begin position="142"/>
        <end position="160"/>
    </location>
</feature>
<feature type="transmembrane region" description="Helical" evidence="1">
    <location>
        <begin position="94"/>
        <end position="112"/>
    </location>
</feature>
<keyword evidence="1" id="KW-1133">Transmembrane helix</keyword>
<evidence type="ECO:0000256" key="1">
    <source>
        <dbReference type="SAM" id="Phobius"/>
    </source>
</evidence>
<keyword evidence="1" id="KW-0472">Membrane</keyword>
<feature type="transmembrane region" description="Helical" evidence="1">
    <location>
        <begin position="18"/>
        <end position="38"/>
    </location>
</feature>
<sequence length="241" mass="27096">MTSSTQNHYFPITFRNQLMATIVWAQVFVLYCIALLIFTKQNESQIFWADPFIKIVPIYVSTWLIILTSLLLGWSCFIKLGWAGLIKHTPGLQIVSGVSTAIIITCIIWAFFGSDLPDFVPAEESSRPGYLFGMVAGYGEELVFRMILSALVFFAMFKLLSGVEYRYRVFWSAGTAILIAALAFVFLHELGEVDSVLLWNLVATRILVPGIIMGSLFFLVGPGFLIFMHSAMHIMIPLLFD</sequence>
<proteinExistence type="predicted"/>
<keyword evidence="3" id="KW-1185">Reference proteome</keyword>
<feature type="transmembrane region" description="Helical" evidence="1">
    <location>
        <begin position="206"/>
        <end position="227"/>
    </location>
</feature>
<organism evidence="2 3">
    <name type="scientific">Pseudovibrio ascidiaceicola</name>
    <dbReference type="NCBI Taxonomy" id="285279"/>
    <lineage>
        <taxon>Bacteria</taxon>
        <taxon>Pseudomonadati</taxon>
        <taxon>Pseudomonadota</taxon>
        <taxon>Alphaproteobacteria</taxon>
        <taxon>Hyphomicrobiales</taxon>
        <taxon>Stappiaceae</taxon>
        <taxon>Pseudovibrio</taxon>
    </lineage>
</organism>
<name>A0A1I3VY26_9HYPH</name>
<feature type="transmembrane region" description="Helical" evidence="1">
    <location>
        <begin position="58"/>
        <end position="82"/>
    </location>
</feature>